<evidence type="ECO:0000313" key="3">
    <source>
        <dbReference type="Proteomes" id="UP000242519"/>
    </source>
</evidence>
<name>A0A218YVE4_9HELO</name>
<dbReference type="AlphaFoldDB" id="A0A218YVE4"/>
<dbReference type="EMBL" id="MZNU01000389">
    <property type="protein sequence ID" value="OWO98573.1"/>
    <property type="molecule type" value="Genomic_DNA"/>
</dbReference>
<organism evidence="2 3">
    <name type="scientific">Diplocarpon coronariae</name>
    <dbReference type="NCBI Taxonomy" id="2795749"/>
    <lineage>
        <taxon>Eukaryota</taxon>
        <taxon>Fungi</taxon>
        <taxon>Dikarya</taxon>
        <taxon>Ascomycota</taxon>
        <taxon>Pezizomycotina</taxon>
        <taxon>Leotiomycetes</taxon>
        <taxon>Helotiales</taxon>
        <taxon>Drepanopezizaceae</taxon>
        <taxon>Diplocarpon</taxon>
    </lineage>
</organism>
<protein>
    <submittedName>
        <fullName evidence="2">Uncharacterized protein</fullName>
    </submittedName>
</protein>
<dbReference type="Proteomes" id="UP000242519">
    <property type="component" value="Unassembled WGS sequence"/>
</dbReference>
<reference evidence="2 3" key="1">
    <citation type="submission" date="2017-04" db="EMBL/GenBank/DDBJ databases">
        <title>Draft genome sequence of Marssonina coronaria NL1: causal agent of apple blotch.</title>
        <authorList>
            <person name="Cheng Q."/>
        </authorList>
    </citation>
    <scope>NUCLEOTIDE SEQUENCE [LARGE SCALE GENOMIC DNA]</scope>
    <source>
        <strain evidence="2 3">NL1</strain>
    </source>
</reference>
<accession>A0A218YVE4</accession>
<dbReference type="InParanoid" id="A0A218YVE4"/>
<proteinExistence type="predicted"/>
<gene>
    <name evidence="2" type="ORF">B2J93_2891</name>
</gene>
<sequence>MCHFTTVSYLGGCLHTFVDTKECGRKSTRTFLQATPGCTTTSNNQRLHGKCRECKESEQAQAARPQRSEKREKFAQAPELFAWPESAKTQERPQPLARLSRNSVKDIPVNRLPENQNTVRQESIRKSGVLEKPLPKLPGTARTHPDYLARAREQEALRVSRLTTRPTARLPMVSHLDQRLKTKDRLVRYEKEASRVHAATPQAPVRRRPLSKEAAARIEQDAKRKAEAQPLANRDAELFFPKSAKHKQLSVPDAARHREAAAAWKNTQRAWDSHRPLIHSESKELFLPRSAKDQQAERRKKAAEAWATMQKAWDHRPLTHSESKQLFLPKSAEELAAQRRREATAAWNRTQKAWDRPLVHSQNMELFLSPIPRTTHSIRWMESISEISITSPIEFESATSATPRKFSTLPIDLAPPHGNTPQGTNTTGQMSGRISTVGLWNSYDVPKTLQVISKPPTKMAHELPTLKRLSGMQFDGTILESEVGLQACDGEGSS</sequence>
<evidence type="ECO:0000313" key="2">
    <source>
        <dbReference type="EMBL" id="OWO98573.1"/>
    </source>
</evidence>
<comment type="caution">
    <text evidence="2">The sequence shown here is derived from an EMBL/GenBank/DDBJ whole genome shotgun (WGS) entry which is preliminary data.</text>
</comment>
<feature type="compositionally biased region" description="Basic and acidic residues" evidence="1">
    <location>
        <begin position="210"/>
        <end position="227"/>
    </location>
</feature>
<feature type="region of interest" description="Disordered" evidence="1">
    <location>
        <begin position="195"/>
        <end position="230"/>
    </location>
</feature>
<evidence type="ECO:0000256" key="1">
    <source>
        <dbReference type="SAM" id="MobiDB-lite"/>
    </source>
</evidence>
<dbReference type="OrthoDB" id="3530072at2759"/>
<keyword evidence="3" id="KW-1185">Reference proteome</keyword>